<evidence type="ECO:0000256" key="1">
    <source>
        <dbReference type="SAM" id="MobiDB-lite"/>
    </source>
</evidence>
<keyword evidence="3" id="KW-1185">Reference proteome</keyword>
<feature type="region of interest" description="Disordered" evidence="1">
    <location>
        <begin position="155"/>
        <end position="179"/>
    </location>
</feature>
<evidence type="ECO:0000313" key="3">
    <source>
        <dbReference type="Proteomes" id="UP001212841"/>
    </source>
</evidence>
<protein>
    <submittedName>
        <fullName evidence="2">Uncharacterized protein</fullName>
    </submittedName>
</protein>
<gene>
    <name evidence="2" type="ORF">HK097_011312</name>
</gene>
<feature type="compositionally biased region" description="Polar residues" evidence="1">
    <location>
        <begin position="158"/>
        <end position="179"/>
    </location>
</feature>
<evidence type="ECO:0000313" key="2">
    <source>
        <dbReference type="EMBL" id="KAJ3055158.1"/>
    </source>
</evidence>
<reference evidence="2" key="1">
    <citation type="submission" date="2020-05" db="EMBL/GenBank/DDBJ databases">
        <title>Phylogenomic resolution of chytrid fungi.</title>
        <authorList>
            <person name="Stajich J.E."/>
            <person name="Amses K."/>
            <person name="Simmons R."/>
            <person name="Seto K."/>
            <person name="Myers J."/>
            <person name="Bonds A."/>
            <person name="Quandt C.A."/>
            <person name="Barry K."/>
            <person name="Liu P."/>
            <person name="Grigoriev I."/>
            <person name="Longcore J.E."/>
            <person name="James T.Y."/>
        </authorList>
    </citation>
    <scope>NUCLEOTIDE SEQUENCE</scope>
    <source>
        <strain evidence="2">JEL0318</strain>
    </source>
</reference>
<accession>A0AAD5SJZ0</accession>
<dbReference type="AlphaFoldDB" id="A0AAD5SJZ0"/>
<dbReference type="EMBL" id="JADGJD010000092">
    <property type="protein sequence ID" value="KAJ3055158.1"/>
    <property type="molecule type" value="Genomic_DNA"/>
</dbReference>
<proteinExistence type="predicted"/>
<organism evidence="2 3">
    <name type="scientific">Rhizophlyctis rosea</name>
    <dbReference type="NCBI Taxonomy" id="64517"/>
    <lineage>
        <taxon>Eukaryota</taxon>
        <taxon>Fungi</taxon>
        <taxon>Fungi incertae sedis</taxon>
        <taxon>Chytridiomycota</taxon>
        <taxon>Chytridiomycota incertae sedis</taxon>
        <taxon>Chytridiomycetes</taxon>
        <taxon>Rhizophlyctidales</taxon>
        <taxon>Rhizophlyctidaceae</taxon>
        <taxon>Rhizophlyctis</taxon>
    </lineage>
</organism>
<dbReference type="Proteomes" id="UP001212841">
    <property type="component" value="Unassembled WGS sequence"/>
</dbReference>
<name>A0AAD5SJZ0_9FUNG</name>
<sequence length="207" mass="23555">MPRWHPPDDRLIGKPPPTAAHTVIFTCRGTLKDVLKHLPSTTPQAAIRDVLASLQTCELWLGLYPRQERRIISPHVHDLEIDSDGDDDEDLPRGRGPYWLRGPRYRATSRSLSPSAEVDYLDNHQDGVWGMNKLVDDHWKSLIDQVEFDARLIESSRESMQSQPSPTTQVPEFHSTKASRSLAQSLPEVVLDLIMRSLKGAEYKQEE</sequence>
<comment type="caution">
    <text evidence="2">The sequence shown here is derived from an EMBL/GenBank/DDBJ whole genome shotgun (WGS) entry which is preliminary data.</text>
</comment>